<sequence length="44" mass="4892">MVRVTKAEKETGVYIVLGPALRKAVFSGYSAKSRANDYATWLRS</sequence>
<reference evidence="1" key="1">
    <citation type="journal article" date="2015" name="Nature">
        <title>Complex archaea that bridge the gap between prokaryotes and eukaryotes.</title>
        <authorList>
            <person name="Spang A."/>
            <person name="Saw J.H."/>
            <person name="Jorgensen S.L."/>
            <person name="Zaremba-Niedzwiedzka K."/>
            <person name="Martijn J."/>
            <person name="Lind A.E."/>
            <person name="van Eijk R."/>
            <person name="Schleper C."/>
            <person name="Guy L."/>
            <person name="Ettema T.J."/>
        </authorList>
    </citation>
    <scope>NUCLEOTIDE SEQUENCE</scope>
</reference>
<organism evidence="1">
    <name type="scientific">marine sediment metagenome</name>
    <dbReference type="NCBI Taxonomy" id="412755"/>
    <lineage>
        <taxon>unclassified sequences</taxon>
        <taxon>metagenomes</taxon>
        <taxon>ecological metagenomes</taxon>
    </lineage>
</organism>
<proteinExistence type="predicted"/>
<accession>A0A0F9VC98</accession>
<gene>
    <name evidence="1" type="ORF">LCGC14_0423590</name>
</gene>
<protein>
    <submittedName>
        <fullName evidence="1">Uncharacterized protein</fullName>
    </submittedName>
</protein>
<evidence type="ECO:0000313" key="1">
    <source>
        <dbReference type="EMBL" id="KKN71196.1"/>
    </source>
</evidence>
<dbReference type="EMBL" id="LAZR01000388">
    <property type="protein sequence ID" value="KKN71196.1"/>
    <property type="molecule type" value="Genomic_DNA"/>
</dbReference>
<dbReference type="AlphaFoldDB" id="A0A0F9VC98"/>
<comment type="caution">
    <text evidence="1">The sequence shown here is derived from an EMBL/GenBank/DDBJ whole genome shotgun (WGS) entry which is preliminary data.</text>
</comment>
<name>A0A0F9VC98_9ZZZZ</name>